<dbReference type="AlphaFoldDB" id="A0A9P7RW45"/>
<name>A0A9P7RW45_9AGAR</name>
<evidence type="ECO:0000256" key="1">
    <source>
        <dbReference type="SAM" id="MobiDB-lite"/>
    </source>
</evidence>
<dbReference type="Proteomes" id="UP001049176">
    <property type="component" value="Chromosome 7"/>
</dbReference>
<gene>
    <name evidence="2" type="ORF">E1B28_011729</name>
</gene>
<sequence>MCKYLGLPFKLSLEATPYQLSWPTKIYKAVRGYQITKGFNPKTTDFAQSLWYPIVDVVPAENSFEDIIEEQHEMELVESGNPPLPTVHNDLGSVLDPNGYDWDQVTADMLHSRSRNGRRDGMNLKLPKSSLRKLGH</sequence>
<dbReference type="EMBL" id="CM032187">
    <property type="protein sequence ID" value="KAG7090118.1"/>
    <property type="molecule type" value="Genomic_DNA"/>
</dbReference>
<dbReference type="KEGG" id="more:E1B28_011729"/>
<dbReference type="GeneID" id="66080804"/>
<accession>A0A9P7RW45</accession>
<organism evidence="2 3">
    <name type="scientific">Marasmius oreades</name>
    <name type="common">fairy-ring Marasmius</name>
    <dbReference type="NCBI Taxonomy" id="181124"/>
    <lineage>
        <taxon>Eukaryota</taxon>
        <taxon>Fungi</taxon>
        <taxon>Dikarya</taxon>
        <taxon>Basidiomycota</taxon>
        <taxon>Agaricomycotina</taxon>
        <taxon>Agaricomycetes</taxon>
        <taxon>Agaricomycetidae</taxon>
        <taxon>Agaricales</taxon>
        <taxon>Marasmiineae</taxon>
        <taxon>Marasmiaceae</taxon>
        <taxon>Marasmius</taxon>
    </lineage>
</organism>
<protein>
    <submittedName>
        <fullName evidence="2">Uncharacterized protein</fullName>
    </submittedName>
</protein>
<feature type="region of interest" description="Disordered" evidence="1">
    <location>
        <begin position="112"/>
        <end position="136"/>
    </location>
</feature>
<evidence type="ECO:0000313" key="3">
    <source>
        <dbReference type="Proteomes" id="UP001049176"/>
    </source>
</evidence>
<keyword evidence="3" id="KW-1185">Reference proteome</keyword>
<reference evidence="2" key="1">
    <citation type="journal article" date="2021" name="Genome Biol. Evol.">
        <title>The assembled and annotated genome of the fairy-ring fungus Marasmius oreades.</title>
        <authorList>
            <person name="Hiltunen M."/>
            <person name="Ament-Velasquez S.L."/>
            <person name="Johannesson H."/>
        </authorList>
    </citation>
    <scope>NUCLEOTIDE SEQUENCE</scope>
    <source>
        <strain evidence="2">03SP1</strain>
    </source>
</reference>
<dbReference type="OrthoDB" id="2983964at2759"/>
<proteinExistence type="predicted"/>
<comment type="caution">
    <text evidence="2">The sequence shown here is derived from an EMBL/GenBank/DDBJ whole genome shotgun (WGS) entry which is preliminary data.</text>
</comment>
<dbReference type="RefSeq" id="XP_043006588.1">
    <property type="nucleotide sequence ID" value="XM_043156781.1"/>
</dbReference>
<evidence type="ECO:0000313" key="2">
    <source>
        <dbReference type="EMBL" id="KAG7090118.1"/>
    </source>
</evidence>